<accession>A0A2S2C780</accession>
<geneLocation type="plasmid" evidence="2">
    <name>prb98</name>
</geneLocation>
<reference evidence="1 2" key="1">
    <citation type="submission" date="2017-05" db="EMBL/GenBank/DDBJ databases">
        <title>Isolation of Rhodococcus sp. S2-17 biodegrading of BP-3.</title>
        <authorList>
            <person name="Lee Y."/>
            <person name="Kim K.H."/>
            <person name="Chun B.H."/>
            <person name="Jung H.S."/>
            <person name="Jeon C.O."/>
        </authorList>
    </citation>
    <scope>NUCLEOTIDE SEQUENCE [LARGE SCALE GENOMIC DNA]</scope>
    <source>
        <strain evidence="1 2">S2-17</strain>
        <plasmid evidence="2">prb98</plasmid>
    </source>
</reference>
<evidence type="ECO:0000313" key="2">
    <source>
        <dbReference type="Proteomes" id="UP000245711"/>
    </source>
</evidence>
<dbReference type="KEGG" id="roz:CBI38_31595"/>
<dbReference type="Pfam" id="PF00805">
    <property type="entry name" value="Pentapeptide"/>
    <property type="match status" value="1"/>
</dbReference>
<evidence type="ECO:0008006" key="3">
    <source>
        <dbReference type="Google" id="ProtNLM"/>
    </source>
</evidence>
<organism evidence="1 2">
    <name type="scientific">Rhodococcus oxybenzonivorans</name>
    <dbReference type="NCBI Taxonomy" id="1990687"/>
    <lineage>
        <taxon>Bacteria</taxon>
        <taxon>Bacillati</taxon>
        <taxon>Actinomycetota</taxon>
        <taxon>Actinomycetes</taxon>
        <taxon>Mycobacteriales</taxon>
        <taxon>Nocardiaceae</taxon>
        <taxon>Rhodococcus</taxon>
    </lineage>
</organism>
<dbReference type="Proteomes" id="UP000245711">
    <property type="component" value="Plasmid pRB98"/>
</dbReference>
<dbReference type="AlphaFoldDB" id="A0A2S2C780"/>
<dbReference type="EMBL" id="CP021355">
    <property type="protein sequence ID" value="AWK76648.1"/>
    <property type="molecule type" value="Genomic_DNA"/>
</dbReference>
<gene>
    <name evidence="1" type="ORF">CBI38_31595</name>
</gene>
<dbReference type="InterPro" id="IPR001646">
    <property type="entry name" value="5peptide_repeat"/>
</dbReference>
<sequence length="102" mass="11414">MGPPRCHEHWTIRRCHRASPSELPMGLPRLWLTPAQPPKPDPQEQKARIAILSAIRKRPRGDQNRWAGCRFDLSSADLPSADLSGADLLKATLTHADLTDVF</sequence>
<dbReference type="Gene3D" id="2.160.20.80">
    <property type="entry name" value="E3 ubiquitin-protein ligase SopA"/>
    <property type="match status" value="1"/>
</dbReference>
<keyword evidence="1" id="KW-0614">Plasmid</keyword>
<evidence type="ECO:0000313" key="1">
    <source>
        <dbReference type="EMBL" id="AWK76648.1"/>
    </source>
</evidence>
<name>A0A2S2C780_9NOCA</name>
<keyword evidence="2" id="KW-1185">Reference proteome</keyword>
<protein>
    <recommendedName>
        <fullName evidence="3">Pentapeptide repeat-containing protein</fullName>
    </recommendedName>
</protein>
<dbReference type="OrthoDB" id="4477220at2"/>
<proteinExistence type="predicted"/>
<dbReference type="SUPFAM" id="SSF141571">
    <property type="entry name" value="Pentapeptide repeat-like"/>
    <property type="match status" value="1"/>
</dbReference>